<organism evidence="2 3">
    <name type="scientific">Candidatus Magnetominusculus xianensis</name>
    <dbReference type="NCBI Taxonomy" id="1748249"/>
    <lineage>
        <taxon>Bacteria</taxon>
        <taxon>Pseudomonadati</taxon>
        <taxon>Nitrospirota</taxon>
        <taxon>Nitrospiria</taxon>
        <taxon>Nitrospirales</taxon>
        <taxon>Nitrospiraceae</taxon>
        <taxon>Candidatus Magnetominusculus</taxon>
    </lineage>
</organism>
<dbReference type="Proteomes" id="UP000060487">
    <property type="component" value="Unassembled WGS sequence"/>
</dbReference>
<evidence type="ECO:0000313" key="2">
    <source>
        <dbReference type="EMBL" id="KWT86937.1"/>
    </source>
</evidence>
<feature type="transmembrane region" description="Helical" evidence="1">
    <location>
        <begin position="20"/>
        <end position="43"/>
    </location>
</feature>
<sequence>MRFSSKNVFGKVRDEKGFILVVTTVLSMVALALSGAMLFMATVGSKIAGGYQSYTSTHSAAKGGSDVAMNLLKSYPNTSSTAPDYGSLSATYPSCLATKLNTATCDTGPSTATSCGGSGTTYYQWGAVCGTYATATSTDASASPDITAVFNDARTNTPAYTVYTKIINTQAVVGPTVSPTACNCNACTYCYVYTVLILSQKINNNEKSSITFTYMVYDGNNIE</sequence>
<dbReference type="RefSeq" id="WP_085052035.1">
    <property type="nucleotide sequence ID" value="NZ_LNQR01000054.1"/>
</dbReference>
<reference evidence="2 3" key="1">
    <citation type="submission" date="2015-11" db="EMBL/GenBank/DDBJ databases">
        <authorList>
            <person name="Lin W."/>
        </authorList>
    </citation>
    <scope>NUCLEOTIDE SEQUENCE [LARGE SCALE GENOMIC DNA]</scope>
    <source>
        <strain evidence="2 3">HCH-1</strain>
    </source>
</reference>
<comment type="caution">
    <text evidence="2">The sequence shown here is derived from an EMBL/GenBank/DDBJ whole genome shotgun (WGS) entry which is preliminary data.</text>
</comment>
<keyword evidence="1" id="KW-0472">Membrane</keyword>
<evidence type="ECO:0008006" key="4">
    <source>
        <dbReference type="Google" id="ProtNLM"/>
    </source>
</evidence>
<keyword evidence="3" id="KW-1185">Reference proteome</keyword>
<protein>
    <recommendedName>
        <fullName evidence="4">Type 4 fimbrial biogenesis protein PilX N-terminal domain-containing protein</fullName>
    </recommendedName>
</protein>
<evidence type="ECO:0000256" key="1">
    <source>
        <dbReference type="SAM" id="Phobius"/>
    </source>
</evidence>
<proteinExistence type="predicted"/>
<gene>
    <name evidence="2" type="ORF">ASN18_1409</name>
</gene>
<accession>A0ABR5SFZ3</accession>
<evidence type="ECO:0000313" key="3">
    <source>
        <dbReference type="Proteomes" id="UP000060487"/>
    </source>
</evidence>
<dbReference type="EMBL" id="LNQR01000054">
    <property type="protein sequence ID" value="KWT86937.1"/>
    <property type="molecule type" value="Genomic_DNA"/>
</dbReference>
<name>A0ABR5SFZ3_9BACT</name>
<keyword evidence="1" id="KW-0812">Transmembrane</keyword>
<keyword evidence="1" id="KW-1133">Transmembrane helix</keyword>